<dbReference type="EMBL" id="CQPA01000006">
    <property type="protein sequence ID" value="CNT84291.1"/>
    <property type="molecule type" value="Genomic_DNA"/>
</dbReference>
<dbReference type="AlphaFoldDB" id="A0A655BYB2"/>
<name>A0A655BYB2_SALET</name>
<organism evidence="1 3">
    <name type="scientific">Salmonella enterica subsp. enterica serovar Bovismorbificans</name>
    <dbReference type="NCBI Taxonomy" id="58097"/>
    <lineage>
        <taxon>Bacteria</taxon>
        <taxon>Pseudomonadati</taxon>
        <taxon>Pseudomonadota</taxon>
        <taxon>Gammaproteobacteria</taxon>
        <taxon>Enterobacterales</taxon>
        <taxon>Enterobacteriaceae</taxon>
        <taxon>Salmonella</taxon>
    </lineage>
</organism>
<evidence type="ECO:0000313" key="3">
    <source>
        <dbReference type="Proteomes" id="UP000041314"/>
    </source>
</evidence>
<dbReference type="Proteomes" id="UP000042394">
    <property type="component" value="Unassembled WGS sequence"/>
</dbReference>
<gene>
    <name evidence="1" type="ORF">ERS008198_01195</name>
    <name evidence="2" type="ORF">ERS008207_01363</name>
</gene>
<proteinExistence type="predicted"/>
<protein>
    <submittedName>
        <fullName evidence="1">Uncharacterized protein</fullName>
    </submittedName>
</protein>
<evidence type="ECO:0000313" key="2">
    <source>
        <dbReference type="EMBL" id="CNT92671.1"/>
    </source>
</evidence>
<evidence type="ECO:0000313" key="1">
    <source>
        <dbReference type="EMBL" id="CNT84291.1"/>
    </source>
</evidence>
<evidence type="ECO:0000313" key="4">
    <source>
        <dbReference type="Proteomes" id="UP000042394"/>
    </source>
</evidence>
<sequence length="87" mass="9791">MRQQQITVKLTGIGINNRERAARCVGRGDGRRDSDRDVHKVRQRFGGIQRFTAADTQYGATLTFFGDGAQPVDLILRTFAAKRGDFY</sequence>
<dbReference type="EMBL" id="CQPD01000011">
    <property type="protein sequence ID" value="CNT92671.1"/>
    <property type="molecule type" value="Genomic_DNA"/>
</dbReference>
<accession>A0A655BYB2</accession>
<reference evidence="3 4" key="1">
    <citation type="submission" date="2015-03" db="EMBL/GenBank/DDBJ databases">
        <authorList>
            <consortium name="Pathogen Informatics"/>
        </authorList>
    </citation>
    <scope>NUCLEOTIDE SEQUENCE [LARGE SCALE GENOMIC DNA]</scope>
    <source>
        <strain evidence="1 3">A1104</strain>
        <strain evidence="2 4">D4891</strain>
    </source>
</reference>
<dbReference type="Proteomes" id="UP000041314">
    <property type="component" value="Unassembled WGS sequence"/>
</dbReference>